<protein>
    <recommendedName>
        <fullName evidence="6">Host specificity protein</fullName>
    </recommendedName>
</protein>
<feature type="domain" description="GTA TIM-barrel-like" evidence="1">
    <location>
        <begin position="487"/>
        <end position="795"/>
    </location>
</feature>
<dbReference type="InterPro" id="IPR032876">
    <property type="entry name" value="J_dom"/>
</dbReference>
<dbReference type="RefSeq" id="WP_142861371.1">
    <property type="nucleotide sequence ID" value="NZ_VJMF01000002.1"/>
</dbReference>
<evidence type="ECO:0000259" key="3">
    <source>
        <dbReference type="Pfam" id="PF23666"/>
    </source>
</evidence>
<accession>A0A549T905</accession>
<dbReference type="EMBL" id="VJMF01000002">
    <property type="protein sequence ID" value="TRL38358.1"/>
    <property type="molecule type" value="Genomic_DNA"/>
</dbReference>
<dbReference type="InterPro" id="IPR056490">
    <property type="entry name" value="Rcc01698_C"/>
</dbReference>
<comment type="caution">
    <text evidence="4">The sequence shown here is derived from an EMBL/GenBank/DDBJ whole genome shotgun (WGS) entry which is preliminary data.</text>
</comment>
<evidence type="ECO:0000259" key="2">
    <source>
        <dbReference type="Pfam" id="PF13550"/>
    </source>
</evidence>
<reference evidence="4 5" key="1">
    <citation type="submission" date="2019-07" db="EMBL/GenBank/DDBJ databases">
        <title>Ln-dependent methylotrophs.</title>
        <authorList>
            <person name="Tani A."/>
        </authorList>
    </citation>
    <scope>NUCLEOTIDE SEQUENCE [LARGE SCALE GENOMIC DNA]</scope>
    <source>
        <strain evidence="4 5">SM89A</strain>
    </source>
</reference>
<evidence type="ECO:0008006" key="6">
    <source>
        <dbReference type="Google" id="ProtNLM"/>
    </source>
</evidence>
<dbReference type="CDD" id="cd19607">
    <property type="entry name" value="GTA_TIM-barrel-like"/>
    <property type="match status" value="1"/>
</dbReference>
<evidence type="ECO:0000313" key="5">
    <source>
        <dbReference type="Proteomes" id="UP000316781"/>
    </source>
</evidence>
<evidence type="ECO:0000259" key="1">
    <source>
        <dbReference type="Pfam" id="PF13547"/>
    </source>
</evidence>
<dbReference type="SUPFAM" id="SSF51445">
    <property type="entry name" value="(Trans)glycosidases"/>
    <property type="match status" value="1"/>
</dbReference>
<dbReference type="InterPro" id="IPR017853">
    <property type="entry name" value="GH"/>
</dbReference>
<name>A0A549T905_METSR</name>
<evidence type="ECO:0000313" key="4">
    <source>
        <dbReference type="EMBL" id="TRL38358.1"/>
    </source>
</evidence>
<dbReference type="Pfam" id="PF13550">
    <property type="entry name" value="Phage-tail_3"/>
    <property type="match status" value="1"/>
</dbReference>
<dbReference type="Pfam" id="PF13547">
    <property type="entry name" value="GTA_TIM"/>
    <property type="match status" value="1"/>
</dbReference>
<gene>
    <name evidence="4" type="ORF">FM996_00580</name>
</gene>
<feature type="domain" description="Rcc01698-like C-terminal" evidence="3">
    <location>
        <begin position="1110"/>
        <end position="1212"/>
    </location>
</feature>
<dbReference type="Pfam" id="PF23666">
    <property type="entry name" value="Rcc01698_C"/>
    <property type="match status" value="1"/>
</dbReference>
<feature type="domain" description="Tip attachment protein J" evidence="2">
    <location>
        <begin position="860"/>
        <end position="1019"/>
    </location>
</feature>
<proteinExistence type="predicted"/>
<sequence>MASLILGGIGNAIAPGLGMVTSLVGGIGLSFAGRALATKKQSPQIQVTFGQHVQDVYLTGSSEGAPVRKAWGRMRFGGNVIWCSNFKEWQENQVNWTANASSGKGGGGGTAWTPSLNVVYHANLSFAVAFCEGGSGTSLGRVWADGKELDLAQYTWRFYNGSDQQLPDTFIESIEGSGNAPAYRGISYLVFENMVLDKFGNRMPQITAEIVRMPEIPDADDLTKCLRSVCMIPGLGEFVYGCQVYKADDSYGHTWVLNANILDQRADFLISLDQLAGANELPATAPPVPPYNLPWGGNPDPPTGGNWTSSQGALSAPDAVSLVVSWFGTDLRCGECQIVPKVENASANVKPSNWQVANYWREGIPWLGTQTAPVVSHIDPSFFDPTGVGGSVSTIGGSVPAFGGTPSDDTVMQAIQEIKRRGLRCVFYPFVSMDVPPGNTLPDPYGDASQAAFPWRGRITCDPAPGRSGTVDKTSACATQVDAFFAQYNVMVLHYANLCVQAATTAALSGGTPAMVDAFIIGSELVGLTRLRSSAGDGTYPAVQHLKARAAQVRAILGPSVEIGYAADWSEYHSHRPGDGTNDVIFNMDPLWSDANIDFIGIDNYLPLSDWRDVGSNVDYRADGPVSPYDKSYLKANIEGGEYFDWYYASDADRASQTRTPIVDGLAGKHWVFANKNIRAWWSSAHYSRPGGSENASPTAWVPQSKPIWFTEFGCPAVHLGSNQPNVFVDPKSSESFLPYFSNGSRDDAMQRAYLEAMLTYWRDHSPVSGGGVRMVDPLNMFVWCWDARPFPDFPAKNATWRDGVNYELGHWVSGRAQEVPVRWIIAELCGAVGLSDFDASRIVGPGSLSIGFASDGVVSPRDVLSGIEDAYQFDEVESDGKIVFASRGYASTLSLSMDDLVLDGDGDVGYSLTRAQETDFPGSLKLSFVDAYANYATSSATARRSIGTSERIATAQVGAVLESNMAQKLASNLLQQQWAARETAQIKLPPSKLALDPGDCLSLAIDGVTRSLRVKTIETGLYRALDLYGFDPALARGQGGSSGSPRSAPSAKTYGGVIVEFMDIPLLNSDDPKPWAPRIAAYASPWAGVSLYRSSGAGFALIGQIAKTAALGELTSPLYSGPRSIWDNANAVYLRLYDTSVQMLSLTELQTLSGLGAVAIKNPANGQWEILQFVNATLTGTGTYKLTKLLRAQQGTESGMADPVPAGARIVFLDASSLGVLDMTVDQRNVAQTLRYGPSVYAITDASYAQSDFSFSGVGLRPYSPSHLSAAWQGSGDIALSWVRRTRFSGDSWEPIDAPLNEDAEAYEVDIANGMSILRTLSAGAPSAVYSAAQQTADFGAPVASLTWTVYQMSTIFGRGTGAKAVSTP</sequence>
<dbReference type="Proteomes" id="UP000316781">
    <property type="component" value="Unassembled WGS sequence"/>
</dbReference>
<organism evidence="4 5">
    <name type="scientific">Methylosinus sporium</name>
    <dbReference type="NCBI Taxonomy" id="428"/>
    <lineage>
        <taxon>Bacteria</taxon>
        <taxon>Pseudomonadati</taxon>
        <taxon>Pseudomonadota</taxon>
        <taxon>Alphaproteobacteria</taxon>
        <taxon>Hyphomicrobiales</taxon>
        <taxon>Methylocystaceae</taxon>
        <taxon>Methylosinus</taxon>
    </lineage>
</organism>
<dbReference type="InterPro" id="IPR025195">
    <property type="entry name" value="GTA_TIM_dom"/>
</dbReference>
<dbReference type="Gene3D" id="3.20.20.80">
    <property type="entry name" value="Glycosidases"/>
    <property type="match status" value="1"/>
</dbReference>